<dbReference type="GO" id="GO:0046872">
    <property type="term" value="F:metal ion binding"/>
    <property type="evidence" value="ECO:0007669"/>
    <property type="project" value="UniProtKB-KW"/>
</dbReference>
<keyword evidence="2" id="KW-0808">Transferase</keyword>
<sequence>MQPVSVCYSGNKRIFPGLLLSVLSLAKFTERPLHVYVLSMDMHELDPSFVPFSGNQINILDGVLKEKNPESRAELIDVTEVFRAELAKGKNMKNHYTPYTLLRLYMDGFEHFPDKIIYLDIDTMCASDIAQLYDIDLTGYEYAAALDYMGHFWINPHYCNAGVLLLNLAEIRKTDLFRRAREYVYTHRMIMPDQTALHRLAKSRMYLPRRFNEQRDLHEDTVIKHFCRGIRWLPFFHIYNIKQWQREDVHKKLKITYFDDLYEKFDAIAAENDLSE</sequence>
<dbReference type="InterPro" id="IPR029044">
    <property type="entry name" value="Nucleotide-diphossugar_trans"/>
</dbReference>
<organism evidence="4 5">
    <name type="scientific">Candidatus Borkfalkia avicola</name>
    <dbReference type="NCBI Taxonomy" id="2838503"/>
    <lineage>
        <taxon>Bacteria</taxon>
        <taxon>Bacillati</taxon>
        <taxon>Bacillota</taxon>
        <taxon>Clostridia</taxon>
        <taxon>Christensenellales</taxon>
        <taxon>Christensenellaceae</taxon>
        <taxon>Candidatus Borkfalkia</taxon>
    </lineage>
</organism>
<evidence type="ECO:0000313" key="5">
    <source>
        <dbReference type="Proteomes" id="UP000824025"/>
    </source>
</evidence>
<evidence type="ECO:0008006" key="6">
    <source>
        <dbReference type="Google" id="ProtNLM"/>
    </source>
</evidence>
<dbReference type="InterPro" id="IPR050748">
    <property type="entry name" value="Glycosyltrans_8_dom-fam"/>
</dbReference>
<protein>
    <recommendedName>
        <fullName evidence="6">Glycosyltransferase family 8 protein</fullName>
    </recommendedName>
</protein>
<reference evidence="4" key="2">
    <citation type="submission" date="2021-04" db="EMBL/GenBank/DDBJ databases">
        <authorList>
            <person name="Gilroy R."/>
        </authorList>
    </citation>
    <scope>NUCLEOTIDE SEQUENCE</scope>
    <source>
        <strain evidence="4">CHK192-19661</strain>
    </source>
</reference>
<keyword evidence="3" id="KW-0479">Metal-binding</keyword>
<comment type="caution">
    <text evidence="4">The sequence shown here is derived from an EMBL/GenBank/DDBJ whole genome shotgun (WGS) entry which is preliminary data.</text>
</comment>
<dbReference type="InterPro" id="IPR002495">
    <property type="entry name" value="Glyco_trans_8"/>
</dbReference>
<dbReference type="Proteomes" id="UP000824025">
    <property type="component" value="Unassembled WGS sequence"/>
</dbReference>
<dbReference type="Pfam" id="PF01501">
    <property type="entry name" value="Glyco_transf_8"/>
    <property type="match status" value="1"/>
</dbReference>
<dbReference type="SUPFAM" id="SSF53448">
    <property type="entry name" value="Nucleotide-diphospho-sugar transferases"/>
    <property type="match status" value="1"/>
</dbReference>
<keyword evidence="1" id="KW-0328">Glycosyltransferase</keyword>
<proteinExistence type="predicted"/>
<dbReference type="EMBL" id="DXCF01000026">
    <property type="protein sequence ID" value="HIZ09794.1"/>
    <property type="molecule type" value="Genomic_DNA"/>
</dbReference>
<accession>A0A9D2D794</accession>
<evidence type="ECO:0000313" key="4">
    <source>
        <dbReference type="EMBL" id="HIZ09794.1"/>
    </source>
</evidence>
<evidence type="ECO:0000256" key="2">
    <source>
        <dbReference type="ARBA" id="ARBA00022679"/>
    </source>
</evidence>
<evidence type="ECO:0000256" key="3">
    <source>
        <dbReference type="ARBA" id="ARBA00022723"/>
    </source>
</evidence>
<dbReference type="PANTHER" id="PTHR13778:SF47">
    <property type="entry name" value="LIPOPOLYSACCHARIDE 1,3-GALACTOSYLTRANSFERASE"/>
    <property type="match status" value="1"/>
</dbReference>
<reference evidence="4" key="1">
    <citation type="journal article" date="2021" name="PeerJ">
        <title>Extensive microbial diversity within the chicken gut microbiome revealed by metagenomics and culture.</title>
        <authorList>
            <person name="Gilroy R."/>
            <person name="Ravi A."/>
            <person name="Getino M."/>
            <person name="Pursley I."/>
            <person name="Horton D.L."/>
            <person name="Alikhan N.F."/>
            <person name="Baker D."/>
            <person name="Gharbi K."/>
            <person name="Hall N."/>
            <person name="Watson M."/>
            <person name="Adriaenssens E.M."/>
            <person name="Foster-Nyarko E."/>
            <person name="Jarju S."/>
            <person name="Secka A."/>
            <person name="Antonio M."/>
            <person name="Oren A."/>
            <person name="Chaudhuri R.R."/>
            <person name="La Ragione R."/>
            <person name="Hildebrand F."/>
            <person name="Pallen M.J."/>
        </authorList>
    </citation>
    <scope>NUCLEOTIDE SEQUENCE</scope>
    <source>
        <strain evidence="4">CHK192-19661</strain>
    </source>
</reference>
<dbReference type="Gene3D" id="3.90.550.10">
    <property type="entry name" value="Spore Coat Polysaccharide Biosynthesis Protein SpsA, Chain A"/>
    <property type="match status" value="1"/>
</dbReference>
<dbReference type="AlphaFoldDB" id="A0A9D2D794"/>
<name>A0A9D2D794_9FIRM</name>
<dbReference type="GO" id="GO:0016757">
    <property type="term" value="F:glycosyltransferase activity"/>
    <property type="evidence" value="ECO:0007669"/>
    <property type="project" value="UniProtKB-KW"/>
</dbReference>
<gene>
    <name evidence="4" type="ORF">H9726_04815</name>
</gene>
<dbReference type="PANTHER" id="PTHR13778">
    <property type="entry name" value="GLYCOSYLTRANSFERASE 8 DOMAIN-CONTAINING PROTEIN"/>
    <property type="match status" value="1"/>
</dbReference>
<evidence type="ECO:0000256" key="1">
    <source>
        <dbReference type="ARBA" id="ARBA00022676"/>
    </source>
</evidence>